<evidence type="ECO:0000313" key="2">
    <source>
        <dbReference type="EMBL" id="MBP0905183.1"/>
    </source>
</evidence>
<feature type="transmembrane region" description="Helical" evidence="1">
    <location>
        <begin position="145"/>
        <end position="168"/>
    </location>
</feature>
<evidence type="ECO:0000256" key="1">
    <source>
        <dbReference type="SAM" id="Phobius"/>
    </source>
</evidence>
<gene>
    <name evidence="2" type="ORF">J8H85_15225</name>
</gene>
<protein>
    <recommendedName>
        <fullName evidence="4">YhhN-like protein</fullName>
    </recommendedName>
</protein>
<comment type="caution">
    <text evidence="2">The sequence shown here is derived from an EMBL/GenBank/DDBJ whole genome shotgun (WGS) entry which is preliminary data.</text>
</comment>
<keyword evidence="1" id="KW-0472">Membrane</keyword>
<evidence type="ECO:0008006" key="4">
    <source>
        <dbReference type="Google" id="ProtNLM"/>
    </source>
</evidence>
<proteinExistence type="predicted"/>
<feature type="transmembrane region" description="Helical" evidence="1">
    <location>
        <begin position="113"/>
        <end position="139"/>
    </location>
</feature>
<dbReference type="RefSeq" id="WP_209656064.1">
    <property type="nucleotide sequence ID" value="NZ_JAGJCB010000018.1"/>
</dbReference>
<feature type="transmembrane region" description="Helical" evidence="1">
    <location>
        <begin position="202"/>
        <end position="219"/>
    </location>
</feature>
<feature type="transmembrane region" description="Helical" evidence="1">
    <location>
        <begin position="54"/>
        <end position="74"/>
    </location>
</feature>
<sequence length="239" mass="28005">MNKSKVLVILALLLYILSVIFQLRSEDIIANALKSIILPVVTVLYFVTVNKKSLFFTLFLVLFSLSELMIFIAPYISHDFYYYVANGLYILAYAFLTIEVLKSISLSYSLKNYTIHILILTILNIYIIYVLQGIIAPYVVDANEYYFELAYNIIMLILLSVTLINYFYRDNVKALYLFLGSLCIVFGEVIWVAYTYITARNFLQVISTTLFLFSVYFFYKQSKIEPDRVKWEEEKMYLD</sequence>
<name>A0ABS4BX71_9FLAO</name>
<feature type="transmembrane region" description="Helical" evidence="1">
    <location>
        <begin position="175"/>
        <end position="196"/>
    </location>
</feature>
<reference evidence="2 3" key="1">
    <citation type="submission" date="2021-04" db="EMBL/GenBank/DDBJ databases">
        <title>Mariniflexile gromovii gen. nov., sp. nov., a gliding bacterium isolated from the sea urchin Strongylocentrotus intermedius.</title>
        <authorList>
            <person name="Ko S."/>
            <person name="Le V."/>
            <person name="Ahn C.-Y."/>
            <person name="Oh H.-M."/>
        </authorList>
    </citation>
    <scope>NUCLEOTIDE SEQUENCE [LARGE SCALE GENOMIC DNA]</scope>
    <source>
        <strain evidence="2 3">KCTC 12570</strain>
    </source>
</reference>
<organism evidence="2 3">
    <name type="scientific">Mariniflexile gromovii</name>
    <dbReference type="NCBI Taxonomy" id="362523"/>
    <lineage>
        <taxon>Bacteria</taxon>
        <taxon>Pseudomonadati</taxon>
        <taxon>Bacteroidota</taxon>
        <taxon>Flavobacteriia</taxon>
        <taxon>Flavobacteriales</taxon>
        <taxon>Flavobacteriaceae</taxon>
        <taxon>Mariniflexile</taxon>
    </lineage>
</organism>
<keyword evidence="1" id="KW-1133">Transmembrane helix</keyword>
<dbReference type="EMBL" id="JAGJCB010000018">
    <property type="protein sequence ID" value="MBP0905183.1"/>
    <property type="molecule type" value="Genomic_DNA"/>
</dbReference>
<feature type="transmembrane region" description="Helical" evidence="1">
    <location>
        <begin position="28"/>
        <end position="47"/>
    </location>
</feature>
<accession>A0ABS4BX71</accession>
<keyword evidence="1" id="KW-0812">Transmembrane</keyword>
<evidence type="ECO:0000313" key="3">
    <source>
        <dbReference type="Proteomes" id="UP000670776"/>
    </source>
</evidence>
<keyword evidence="3" id="KW-1185">Reference proteome</keyword>
<feature type="transmembrane region" description="Helical" evidence="1">
    <location>
        <begin position="80"/>
        <end position="101"/>
    </location>
</feature>
<dbReference type="Proteomes" id="UP000670776">
    <property type="component" value="Unassembled WGS sequence"/>
</dbReference>